<dbReference type="VEuPathDB" id="TriTrypDB:BSAL_91120"/>
<evidence type="ECO:0000313" key="1">
    <source>
        <dbReference type="EMBL" id="CUG85929.1"/>
    </source>
</evidence>
<accession>A0A0S4J707</accession>
<reference evidence="2" key="1">
    <citation type="submission" date="2015-09" db="EMBL/GenBank/DDBJ databases">
        <authorList>
            <consortium name="Pathogen Informatics"/>
        </authorList>
    </citation>
    <scope>NUCLEOTIDE SEQUENCE [LARGE SCALE GENOMIC DNA]</scope>
    <source>
        <strain evidence="2">Lake Konstanz</strain>
    </source>
</reference>
<organism evidence="1 2">
    <name type="scientific">Bodo saltans</name>
    <name type="common">Flagellated protozoan</name>
    <dbReference type="NCBI Taxonomy" id="75058"/>
    <lineage>
        <taxon>Eukaryota</taxon>
        <taxon>Discoba</taxon>
        <taxon>Euglenozoa</taxon>
        <taxon>Kinetoplastea</taxon>
        <taxon>Metakinetoplastina</taxon>
        <taxon>Eubodonida</taxon>
        <taxon>Bodonidae</taxon>
        <taxon>Bodo</taxon>
    </lineage>
</organism>
<dbReference type="AlphaFoldDB" id="A0A0S4J707"/>
<sequence>MTSIDWFNSCDTRFSTMVEFIKLLNRATRISGRHAYEAISRHDASLVFVDVVVFVKLEGMKAVRAAATLYPRDRGESRSLIKDFLDNLVVAEPGNPLNLDKSPAWVQVGKEGVGLLCFAFNNTLFLAIIDPHRGAKPPAEFAYVRKLNLIAGANDDTEVAFSVYAIPYTDSPANRAHVVTIAVTFAVSALHQHTLEDATSLTAHQLLVSHHFLFEHRIPMGEKKDAQQQICIAASSDDFGVLWRRFVDCRGDGHLLCSARLVDFADAGTWSDDPGVVVLIGGESGSGKTCAMLTNFYQLTDLTVYIRLGHIPHAAWQQLGSPDTR</sequence>
<dbReference type="EMBL" id="CYKH01001210">
    <property type="protein sequence ID" value="CUG85929.1"/>
    <property type="molecule type" value="Genomic_DNA"/>
</dbReference>
<protein>
    <submittedName>
        <fullName evidence="1">Uncharacterized protein</fullName>
    </submittedName>
</protein>
<evidence type="ECO:0000313" key="2">
    <source>
        <dbReference type="Proteomes" id="UP000051952"/>
    </source>
</evidence>
<name>A0A0S4J707_BODSA</name>
<gene>
    <name evidence="1" type="ORF">BSAL_91120</name>
</gene>
<dbReference type="Proteomes" id="UP000051952">
    <property type="component" value="Unassembled WGS sequence"/>
</dbReference>
<keyword evidence="2" id="KW-1185">Reference proteome</keyword>
<feature type="non-terminal residue" evidence="1">
    <location>
        <position position="325"/>
    </location>
</feature>
<proteinExistence type="predicted"/>